<evidence type="ECO:0000313" key="2">
    <source>
        <dbReference type="Proteomes" id="UP000027586"/>
    </source>
</evidence>
<accession>A0A068SAN6</accession>
<dbReference type="Proteomes" id="UP000027586">
    <property type="component" value="Unassembled WGS sequence"/>
</dbReference>
<dbReference type="PANTHER" id="PTHR16537">
    <property type="entry name" value="SJOEGREN SYNDROME/SCLERODERMA AUTOANTIGEN 1"/>
    <property type="match status" value="1"/>
</dbReference>
<name>A0A068SAN6_9FUNG</name>
<dbReference type="OrthoDB" id="28939at2759"/>
<organism evidence="1 2">
    <name type="scientific">Lichtheimia corymbifera JMRC:FSU:9682</name>
    <dbReference type="NCBI Taxonomy" id="1263082"/>
    <lineage>
        <taxon>Eukaryota</taxon>
        <taxon>Fungi</taxon>
        <taxon>Fungi incertae sedis</taxon>
        <taxon>Mucoromycota</taxon>
        <taxon>Mucoromycotina</taxon>
        <taxon>Mucoromycetes</taxon>
        <taxon>Mucorales</taxon>
        <taxon>Lichtheimiaceae</taxon>
        <taxon>Lichtheimia</taxon>
    </lineage>
</organism>
<dbReference type="VEuPathDB" id="FungiDB:LCOR_09845.1"/>
<dbReference type="STRING" id="1263082.A0A068SAN6"/>
<keyword evidence="2" id="KW-1185">Reference proteome</keyword>
<proteinExistence type="predicted"/>
<sequence length="127" mass="14461">MSPSQFQMSCRTISQEGSMTDANNAQASLNSTVSLQREQSSEASRLIGEKLLQRWALLNEICTSDCCNAVPLVRDPMHQFMLCVLCETKYMLGHSARQYDFKRGRLQDTIEEIDHHQAAPKRQKRGQ</sequence>
<gene>
    <name evidence="1" type="ORF">LCOR_09845.1</name>
</gene>
<dbReference type="PANTHER" id="PTHR16537:SF1">
    <property type="entry name" value="PROTEIN ZNRD2"/>
    <property type="match status" value="1"/>
</dbReference>
<evidence type="ECO:0000313" key="1">
    <source>
        <dbReference type="EMBL" id="CDH59005.1"/>
    </source>
</evidence>
<dbReference type="AlphaFoldDB" id="A0A068SAN6"/>
<dbReference type="Pfam" id="PF06677">
    <property type="entry name" value="Auto_anti-p27"/>
    <property type="match status" value="1"/>
</dbReference>
<dbReference type="EMBL" id="CBTN010000064">
    <property type="protein sequence ID" value="CDH59005.1"/>
    <property type="molecule type" value="Genomic_DNA"/>
</dbReference>
<comment type="caution">
    <text evidence="1">The sequence shown here is derived from an EMBL/GenBank/DDBJ whole genome shotgun (WGS) entry which is preliminary data.</text>
</comment>
<protein>
    <submittedName>
        <fullName evidence="1">Uncharacterized protein</fullName>
    </submittedName>
</protein>
<dbReference type="InterPro" id="IPR051888">
    <property type="entry name" value="UPF0148_domain"/>
</dbReference>
<reference evidence="1" key="1">
    <citation type="submission" date="2013-08" db="EMBL/GenBank/DDBJ databases">
        <title>Gene expansion shapes genome architecture in the human pathogen Lichtheimia corymbifera: an evolutionary genomics analysis in the ancient terrestrial Mucorales (Mucoromycotina).</title>
        <authorList>
            <person name="Schwartze V.U."/>
            <person name="Winter S."/>
            <person name="Shelest E."/>
            <person name="Marcet-Houben M."/>
            <person name="Horn F."/>
            <person name="Wehner S."/>
            <person name="Hoffmann K."/>
            <person name="Riege K."/>
            <person name="Sammeth M."/>
            <person name="Nowrousian M."/>
            <person name="Valiante V."/>
            <person name="Linde J."/>
            <person name="Jacobsen I.D."/>
            <person name="Marz M."/>
            <person name="Brakhage A.A."/>
            <person name="Gabaldon T."/>
            <person name="Bocker S."/>
            <person name="Voigt K."/>
        </authorList>
    </citation>
    <scope>NUCLEOTIDE SEQUENCE [LARGE SCALE GENOMIC DNA]</scope>
    <source>
        <strain evidence="1">FSU 9682</strain>
    </source>
</reference>
<dbReference type="InterPro" id="IPR009563">
    <property type="entry name" value="SSSCA1"/>
</dbReference>